<dbReference type="GO" id="GO:0046782">
    <property type="term" value="P:regulation of viral transcription"/>
    <property type="evidence" value="ECO:0007669"/>
    <property type="project" value="InterPro"/>
</dbReference>
<dbReference type="EMBL" id="KY684088">
    <property type="protein sequence ID" value="ARF09852.1"/>
    <property type="molecule type" value="Genomic_DNA"/>
</dbReference>
<evidence type="ECO:0000256" key="1">
    <source>
        <dbReference type="ARBA" id="ARBA00023163"/>
    </source>
</evidence>
<sequence length="116" mass="14262">MKKILKKLKLQQYYEHTTYIISKLSGIPPPTINRETEEKIRLMFRLIQTPFEKYCPKDRTNFLSYSYVLHKFFQLLQLDEFTKYFPLLKSREKLKNQDKIWKKICEELGWDYFPSI</sequence>
<reference evidence="2" key="1">
    <citation type="journal article" date="2017" name="Science">
        <title>Giant viruses with an expanded complement of translation system components.</title>
        <authorList>
            <person name="Schulz F."/>
            <person name="Yutin N."/>
            <person name="Ivanova N.N."/>
            <person name="Ortega D.R."/>
            <person name="Lee T.K."/>
            <person name="Vierheilig J."/>
            <person name="Daims H."/>
            <person name="Horn M."/>
            <person name="Wagner M."/>
            <person name="Jensen G.J."/>
            <person name="Kyrpides N.C."/>
            <person name="Koonin E.V."/>
            <person name="Woyke T."/>
        </authorList>
    </citation>
    <scope>NUCLEOTIDE SEQUENCE</scope>
    <source>
        <strain evidence="2">ILV1</strain>
    </source>
</reference>
<evidence type="ECO:0000313" key="2">
    <source>
        <dbReference type="EMBL" id="ARF09852.1"/>
    </source>
</evidence>
<organism evidence="2">
    <name type="scientific">Indivirus ILV1</name>
    <dbReference type="NCBI Taxonomy" id="1977633"/>
    <lineage>
        <taxon>Viruses</taxon>
        <taxon>Varidnaviria</taxon>
        <taxon>Bamfordvirae</taxon>
        <taxon>Nucleocytoviricota</taxon>
        <taxon>Megaviricetes</taxon>
        <taxon>Imitervirales</taxon>
        <taxon>Mimiviridae</taxon>
        <taxon>Klosneuvirinae</taxon>
        <taxon>Indivirus</taxon>
    </lineage>
</organism>
<dbReference type="InterPro" id="IPR007031">
    <property type="entry name" value="Poxvirus_VLTF3"/>
</dbReference>
<dbReference type="Pfam" id="PF04947">
    <property type="entry name" value="Pox_VLTF3"/>
    <property type="match status" value="1"/>
</dbReference>
<keyword evidence="1" id="KW-0804">Transcription</keyword>
<proteinExistence type="predicted"/>
<accession>A0A1V0SDR9</accession>
<name>A0A1V0SDR9_9VIRU</name>
<protein>
    <submittedName>
        <fullName evidence="2">A2L transcription factor VLTF-3</fullName>
    </submittedName>
</protein>
<gene>
    <name evidence="2" type="ORF">Indivirus_4_24</name>
</gene>